<evidence type="ECO:0000259" key="4">
    <source>
        <dbReference type="Pfam" id="PF11715"/>
    </source>
</evidence>
<keyword evidence="6" id="KW-1185">Reference proteome</keyword>
<dbReference type="Pfam" id="PF11715">
    <property type="entry name" value="Beta-prop_Nup120_160"/>
    <property type="match status" value="1"/>
</dbReference>
<dbReference type="Proteomes" id="UP001374535">
    <property type="component" value="Chromosome 9"/>
</dbReference>
<organism evidence="5 6">
    <name type="scientific">Vigna mungo</name>
    <name type="common">Black gram</name>
    <name type="synonym">Phaseolus mungo</name>
    <dbReference type="NCBI Taxonomy" id="3915"/>
    <lineage>
        <taxon>Eukaryota</taxon>
        <taxon>Viridiplantae</taxon>
        <taxon>Streptophyta</taxon>
        <taxon>Embryophyta</taxon>
        <taxon>Tracheophyta</taxon>
        <taxon>Spermatophyta</taxon>
        <taxon>Magnoliopsida</taxon>
        <taxon>eudicotyledons</taxon>
        <taxon>Gunneridae</taxon>
        <taxon>Pentapetalae</taxon>
        <taxon>rosids</taxon>
        <taxon>fabids</taxon>
        <taxon>Fabales</taxon>
        <taxon>Fabaceae</taxon>
        <taxon>Papilionoideae</taxon>
        <taxon>50 kb inversion clade</taxon>
        <taxon>NPAAA clade</taxon>
        <taxon>indigoferoid/millettioid clade</taxon>
        <taxon>Phaseoleae</taxon>
        <taxon>Vigna</taxon>
    </lineage>
</organism>
<dbReference type="InterPro" id="IPR059141">
    <property type="entry name" value="Beta-prop_Nup120_160"/>
</dbReference>
<protein>
    <recommendedName>
        <fullName evidence="4">Nucleoporin Nup120/160 beta-propeller domain-containing protein</fullName>
    </recommendedName>
</protein>
<evidence type="ECO:0000256" key="2">
    <source>
        <dbReference type="ARBA" id="ARBA00022448"/>
    </source>
</evidence>
<evidence type="ECO:0000256" key="3">
    <source>
        <dbReference type="ARBA" id="ARBA00023242"/>
    </source>
</evidence>
<dbReference type="PANTHER" id="PTHR21286">
    <property type="entry name" value="NUCLEAR PORE COMPLEX PROTEIN NUP160"/>
    <property type="match status" value="1"/>
</dbReference>
<proteinExistence type="predicted"/>
<keyword evidence="3" id="KW-0539">Nucleus</keyword>
<feature type="domain" description="Nucleoporin Nup120/160 beta-propeller" evidence="4">
    <location>
        <begin position="24"/>
        <end position="133"/>
    </location>
</feature>
<evidence type="ECO:0000313" key="6">
    <source>
        <dbReference type="Proteomes" id="UP001374535"/>
    </source>
</evidence>
<dbReference type="PANTHER" id="PTHR21286:SF0">
    <property type="entry name" value="NUCLEAR PORE COMPLEX PROTEIN NUP160"/>
    <property type="match status" value="1"/>
</dbReference>
<dbReference type="GO" id="GO:0017056">
    <property type="term" value="F:structural constituent of nuclear pore"/>
    <property type="evidence" value="ECO:0007669"/>
    <property type="project" value="TreeGrafter"/>
</dbReference>
<dbReference type="EMBL" id="CP144692">
    <property type="protein sequence ID" value="WVY98721.1"/>
    <property type="molecule type" value="Genomic_DNA"/>
</dbReference>
<dbReference type="GO" id="GO:0005643">
    <property type="term" value="C:nuclear pore"/>
    <property type="evidence" value="ECO:0007669"/>
    <property type="project" value="UniProtKB-ARBA"/>
</dbReference>
<reference evidence="5 6" key="1">
    <citation type="journal article" date="2023" name="Life. Sci Alliance">
        <title>Evolutionary insights into 3D genome organization and epigenetic landscape of Vigna mungo.</title>
        <authorList>
            <person name="Junaid A."/>
            <person name="Singh B."/>
            <person name="Bhatia S."/>
        </authorList>
    </citation>
    <scope>NUCLEOTIDE SEQUENCE [LARGE SCALE GENOMIC DNA]</scope>
    <source>
        <strain evidence="5">Urdbean</strain>
    </source>
</reference>
<sequence length="162" mass="18677">MVTKSSLPLLLLKDDILPFVSCVFLRRLLLPGVHHNATLYATLVEYSRHLSESELQTLTADGIKKEILSIIEHEVGSEKISLLHCWKSFFNRYFHNWCKSNALYGLLVDSSSGAVGLIRRSSISLFRSLEDIERIMEVVVRKPLETVRRESEKREKEIESFE</sequence>
<name>A0AAQ3MX58_VIGMU</name>
<dbReference type="InterPro" id="IPR021717">
    <property type="entry name" value="Nucleoporin_Nup160"/>
</dbReference>
<evidence type="ECO:0000256" key="1">
    <source>
        <dbReference type="ARBA" id="ARBA00004123"/>
    </source>
</evidence>
<gene>
    <name evidence="5" type="ORF">V8G54_030872</name>
</gene>
<accession>A0AAQ3MX58</accession>
<dbReference type="AlphaFoldDB" id="A0AAQ3MX58"/>
<comment type="subcellular location">
    <subcellularLocation>
        <location evidence="1">Nucleus</location>
    </subcellularLocation>
</comment>
<evidence type="ECO:0000313" key="5">
    <source>
        <dbReference type="EMBL" id="WVY98721.1"/>
    </source>
</evidence>
<keyword evidence="2" id="KW-0813">Transport</keyword>